<dbReference type="SMART" id="SM00822">
    <property type="entry name" value="PKS_KR"/>
    <property type="match status" value="1"/>
</dbReference>
<organism evidence="4 5">
    <name type="scientific">Streptomyces boncukensis</name>
    <dbReference type="NCBI Taxonomy" id="2711219"/>
    <lineage>
        <taxon>Bacteria</taxon>
        <taxon>Bacillati</taxon>
        <taxon>Actinomycetota</taxon>
        <taxon>Actinomycetes</taxon>
        <taxon>Kitasatosporales</taxon>
        <taxon>Streptomycetaceae</taxon>
        <taxon>Streptomyces</taxon>
    </lineage>
</organism>
<name>A0A6G4WX93_9ACTN</name>
<dbReference type="InterPro" id="IPR036291">
    <property type="entry name" value="NAD(P)-bd_dom_sf"/>
</dbReference>
<dbReference type="InterPro" id="IPR009081">
    <property type="entry name" value="PP-bd_ACP"/>
</dbReference>
<dbReference type="SMART" id="SM01294">
    <property type="entry name" value="PKS_PP_betabranch"/>
    <property type="match status" value="1"/>
</dbReference>
<dbReference type="Gene3D" id="6.10.140.1830">
    <property type="match status" value="1"/>
</dbReference>
<dbReference type="InterPro" id="IPR057326">
    <property type="entry name" value="KR_dom"/>
</dbReference>
<gene>
    <name evidence="4" type="ORF">G5C65_16405</name>
</gene>
<feature type="non-terminal residue" evidence="4">
    <location>
        <position position="1"/>
    </location>
</feature>
<dbReference type="Gene3D" id="3.40.50.720">
    <property type="entry name" value="NAD(P)-binding Rossmann-like Domain"/>
    <property type="match status" value="1"/>
</dbReference>
<evidence type="ECO:0000256" key="2">
    <source>
        <dbReference type="ARBA" id="ARBA00022553"/>
    </source>
</evidence>
<dbReference type="RefSeq" id="WP_165299588.1">
    <property type="nucleotide sequence ID" value="NZ_JAAKZZ010000151.1"/>
</dbReference>
<accession>A0A6G4WX93</accession>
<dbReference type="EMBL" id="JAAKZZ010000151">
    <property type="protein sequence ID" value="NGO69909.1"/>
    <property type="molecule type" value="Genomic_DNA"/>
</dbReference>
<reference evidence="4 5" key="1">
    <citation type="submission" date="2020-02" db="EMBL/GenBank/DDBJ databases">
        <title>Whole-genome analyses of novel actinobacteria.</title>
        <authorList>
            <person name="Sahin N."/>
            <person name="Tatar D."/>
        </authorList>
    </citation>
    <scope>NUCLEOTIDE SEQUENCE [LARGE SCALE GENOMIC DNA]</scope>
    <source>
        <strain evidence="4 5">SB3404</strain>
    </source>
</reference>
<dbReference type="InterPro" id="IPR013968">
    <property type="entry name" value="PKS_KR"/>
</dbReference>
<dbReference type="Pfam" id="PF18369">
    <property type="entry name" value="PKS_DE"/>
    <property type="match status" value="1"/>
</dbReference>
<dbReference type="CDD" id="cd08952">
    <property type="entry name" value="KR_1_SDR_x"/>
    <property type="match status" value="1"/>
</dbReference>
<dbReference type="SMART" id="SM00823">
    <property type="entry name" value="PKS_PP"/>
    <property type="match status" value="1"/>
</dbReference>
<dbReference type="Proteomes" id="UP000477722">
    <property type="component" value="Unassembled WGS sequence"/>
</dbReference>
<dbReference type="FunFam" id="1.10.1200.10:FF:000007">
    <property type="entry name" value="Probable polyketide synthase pks17"/>
    <property type="match status" value="1"/>
</dbReference>
<dbReference type="PROSITE" id="PS00012">
    <property type="entry name" value="PHOSPHOPANTETHEINE"/>
    <property type="match status" value="1"/>
</dbReference>
<proteinExistence type="predicted"/>
<dbReference type="SUPFAM" id="SSF47336">
    <property type="entry name" value="ACP-like"/>
    <property type="match status" value="1"/>
</dbReference>
<evidence type="ECO:0000256" key="1">
    <source>
        <dbReference type="ARBA" id="ARBA00022450"/>
    </source>
</evidence>
<protein>
    <submittedName>
        <fullName evidence="4">SDR family oxidoreductase</fullName>
    </submittedName>
</protein>
<evidence type="ECO:0000259" key="3">
    <source>
        <dbReference type="PROSITE" id="PS50075"/>
    </source>
</evidence>
<keyword evidence="5" id="KW-1185">Reference proteome</keyword>
<dbReference type="SUPFAM" id="SSF51735">
    <property type="entry name" value="NAD(P)-binding Rossmann-fold domains"/>
    <property type="match status" value="2"/>
</dbReference>
<keyword evidence="2" id="KW-0597">Phosphoprotein</keyword>
<dbReference type="InterPro" id="IPR006162">
    <property type="entry name" value="Ppantetheine_attach_site"/>
</dbReference>
<sequence>LPTYPFQHERYWLDRVEHAAADPVDAAFWEAVEGEDVTALGRRLDLDAEVLKTVVGSLASWRRRARGESAVADWRYGIAWEPVKHDADPYLPGTWLLAAPEGHPRAAAVAEALARHGAEVVTRPGAEKPDGVLSLHGTAGTAALLAEHTARVWALTDGAVSTGDDDPVRDSAQAGVWGFGRVAALEHPDRWGGLIDLPAELDEQAGAALVSVLGGIDDEDQVAVRAEGVYGRRMVRATPSGAWRPRGTVLVTGGTGQVGGHIARWLAGNGAEHLVLLSRRGMAAEGADRLAEELGASVVACDVTDRNAVAALVAGLEGDGHDITAVVHAAGAVDEDRPLADLTEDDFAAIRHAKTVGAHHLDAVLADRDLDAFVLISSGAGVWGTGGQAAYAAANAELDALALQRRAEGRPFTSVAWGSWGVGGMVGDDEADLLRRRGVRDMPGELAAGALAGAVGGEAASVVADIDWPRFTETFVLHRPSPLVASFVDAAADAAEAAGGPQPGEPGLVRDLADADPAERERALLALVREHVAAVLRLGSAEAVSGDRAFKDLGFDSLSAVELRNRLGAASGLRLPATLVFDYPTPLAVVRLLQSDLFPDGGDTDVLAEIDRLEASLASLTPDNTTRTRITARMRVLLDRWSDGGVALAAPEAEADDADELGSATDDELFDLLDNELGS</sequence>
<dbReference type="GO" id="GO:0017000">
    <property type="term" value="P:antibiotic biosynthetic process"/>
    <property type="evidence" value="ECO:0007669"/>
    <property type="project" value="UniProtKB-ARBA"/>
</dbReference>
<dbReference type="GO" id="GO:0031177">
    <property type="term" value="F:phosphopantetheine binding"/>
    <property type="evidence" value="ECO:0007669"/>
    <property type="project" value="InterPro"/>
</dbReference>
<dbReference type="Pfam" id="PF00550">
    <property type="entry name" value="PP-binding"/>
    <property type="match status" value="1"/>
</dbReference>
<dbReference type="InterPro" id="IPR050091">
    <property type="entry name" value="PKS_NRPS_Biosynth_Enz"/>
</dbReference>
<dbReference type="GO" id="GO:0004312">
    <property type="term" value="F:fatty acid synthase activity"/>
    <property type="evidence" value="ECO:0007669"/>
    <property type="project" value="TreeGrafter"/>
</dbReference>
<evidence type="ECO:0000313" key="4">
    <source>
        <dbReference type="EMBL" id="NGO69909.1"/>
    </source>
</evidence>
<dbReference type="AlphaFoldDB" id="A0A6G4WX93"/>
<keyword evidence="1" id="KW-0596">Phosphopantetheine</keyword>
<dbReference type="PANTHER" id="PTHR43775">
    <property type="entry name" value="FATTY ACID SYNTHASE"/>
    <property type="match status" value="1"/>
</dbReference>
<evidence type="ECO:0000313" key="5">
    <source>
        <dbReference type="Proteomes" id="UP000477722"/>
    </source>
</evidence>
<dbReference type="GO" id="GO:0006633">
    <property type="term" value="P:fatty acid biosynthetic process"/>
    <property type="evidence" value="ECO:0007669"/>
    <property type="project" value="TreeGrafter"/>
</dbReference>
<dbReference type="InterPro" id="IPR041618">
    <property type="entry name" value="PKS_DE"/>
</dbReference>
<dbReference type="PROSITE" id="PS50075">
    <property type="entry name" value="CARRIER"/>
    <property type="match status" value="1"/>
</dbReference>
<dbReference type="Gene3D" id="1.10.1200.10">
    <property type="entry name" value="ACP-like"/>
    <property type="match status" value="1"/>
</dbReference>
<feature type="domain" description="Carrier" evidence="3">
    <location>
        <begin position="522"/>
        <end position="597"/>
    </location>
</feature>
<dbReference type="Pfam" id="PF08659">
    <property type="entry name" value="KR"/>
    <property type="match status" value="1"/>
</dbReference>
<dbReference type="InterPro" id="IPR036736">
    <property type="entry name" value="ACP-like_sf"/>
</dbReference>
<comment type="caution">
    <text evidence="4">The sequence shown here is derived from an EMBL/GenBank/DDBJ whole genome shotgun (WGS) entry which is preliminary data.</text>
</comment>
<dbReference type="PANTHER" id="PTHR43775:SF37">
    <property type="entry name" value="SI:DKEY-61P9.11"/>
    <property type="match status" value="1"/>
</dbReference>
<dbReference type="InterPro" id="IPR020806">
    <property type="entry name" value="PKS_PP-bd"/>
</dbReference>